<proteinExistence type="predicted"/>
<name>A0A016TFN9_9BILA</name>
<reference evidence="2" key="1">
    <citation type="journal article" date="2015" name="Nat. Genet.">
        <title>The genome and transcriptome of the zoonotic hookworm Ancylostoma ceylanicum identify infection-specific gene families.</title>
        <authorList>
            <person name="Schwarz E.M."/>
            <person name="Hu Y."/>
            <person name="Antoshechkin I."/>
            <person name="Miller M.M."/>
            <person name="Sternberg P.W."/>
            <person name="Aroian R.V."/>
        </authorList>
    </citation>
    <scope>NUCLEOTIDE SEQUENCE</scope>
    <source>
        <strain evidence="2">HY135</strain>
    </source>
</reference>
<dbReference type="AlphaFoldDB" id="A0A016TFN9"/>
<keyword evidence="2" id="KW-1185">Reference proteome</keyword>
<protein>
    <submittedName>
        <fullName evidence="1">Uncharacterized protein</fullName>
    </submittedName>
</protein>
<organism evidence="1 2">
    <name type="scientific">Ancylostoma ceylanicum</name>
    <dbReference type="NCBI Taxonomy" id="53326"/>
    <lineage>
        <taxon>Eukaryota</taxon>
        <taxon>Metazoa</taxon>
        <taxon>Ecdysozoa</taxon>
        <taxon>Nematoda</taxon>
        <taxon>Chromadorea</taxon>
        <taxon>Rhabditida</taxon>
        <taxon>Rhabditina</taxon>
        <taxon>Rhabditomorpha</taxon>
        <taxon>Strongyloidea</taxon>
        <taxon>Ancylostomatidae</taxon>
        <taxon>Ancylostomatinae</taxon>
        <taxon>Ancylostoma</taxon>
    </lineage>
</organism>
<accession>A0A016TFN9</accession>
<gene>
    <name evidence="1" type="primary">Acey_s0107.g3819</name>
    <name evidence="1" type="ORF">Y032_0107g3819</name>
</gene>
<evidence type="ECO:0000313" key="1">
    <source>
        <dbReference type="EMBL" id="EYC01470.1"/>
    </source>
</evidence>
<comment type="caution">
    <text evidence="1">The sequence shown here is derived from an EMBL/GenBank/DDBJ whole genome shotgun (WGS) entry which is preliminary data.</text>
</comment>
<sequence length="79" mass="8927">MISAPRTCVLPAATWVTTICHAIRCGCELPSIHRLKRDGEFWSCIRTIETNITTAEQSALRVVRCHRKGMVKNEGLEFI</sequence>
<dbReference type="Proteomes" id="UP000024635">
    <property type="component" value="Unassembled WGS sequence"/>
</dbReference>
<evidence type="ECO:0000313" key="2">
    <source>
        <dbReference type="Proteomes" id="UP000024635"/>
    </source>
</evidence>
<dbReference type="EMBL" id="JARK01001443">
    <property type="protein sequence ID" value="EYC01470.1"/>
    <property type="molecule type" value="Genomic_DNA"/>
</dbReference>